<dbReference type="PROSITE" id="PS51384">
    <property type="entry name" value="FAD_FR"/>
    <property type="match status" value="1"/>
</dbReference>
<accession>A0A0G3HLL0</accession>
<dbReference type="InterPro" id="IPR039261">
    <property type="entry name" value="FNR_nucleotide-bd"/>
</dbReference>
<dbReference type="InterPro" id="IPR039374">
    <property type="entry name" value="SIP_fam"/>
</dbReference>
<gene>
    <name evidence="2" type="ORF">CUTER_10275</name>
</gene>
<dbReference type="Pfam" id="PF08021">
    <property type="entry name" value="FAD_binding_9"/>
    <property type="match status" value="1"/>
</dbReference>
<evidence type="ECO:0000313" key="2">
    <source>
        <dbReference type="EMBL" id="AKK12022.1"/>
    </source>
</evidence>
<reference evidence="3" key="2">
    <citation type="submission" date="2015-05" db="EMBL/GenBank/DDBJ databases">
        <title>Complete genome sequence of Corynebacterium uterequi DSM 45634, isolated from the uterus of a maiden mare.</title>
        <authorList>
            <person name="Ruckert C."/>
            <person name="Albersmeier A."/>
            <person name="Winkler A."/>
            <person name="Tauch A."/>
        </authorList>
    </citation>
    <scope>NUCLEOTIDE SEQUENCE [LARGE SCALE GENOMIC DNA]</scope>
    <source>
        <strain evidence="3">DSM 45634</strain>
    </source>
</reference>
<feature type="domain" description="FAD-binding FR-type" evidence="1">
    <location>
        <begin position="4"/>
        <end position="139"/>
    </location>
</feature>
<dbReference type="Pfam" id="PF04954">
    <property type="entry name" value="SIP"/>
    <property type="match status" value="1"/>
</dbReference>
<dbReference type="Gene3D" id="2.40.30.10">
    <property type="entry name" value="Translation factors"/>
    <property type="match status" value="1"/>
</dbReference>
<dbReference type="EMBL" id="CP011546">
    <property type="protein sequence ID" value="AKK12022.1"/>
    <property type="molecule type" value="Genomic_DNA"/>
</dbReference>
<dbReference type="GO" id="GO:0016491">
    <property type="term" value="F:oxidoreductase activity"/>
    <property type="evidence" value="ECO:0007669"/>
    <property type="project" value="InterPro"/>
</dbReference>
<sequence length="264" mass="29582">MYEHALHSLTLIANEKLKPRLHRLTFTADAFATHPLTGPDEYFGLLMPQKGQQFRSISVDGINIRAAVAALPADIRPDLRWYTIRRLDRARKLIDVDIVTHGDTGPGSRWVRAARPGDTAGMFTCPALWTPPASTQLLVADASALPAVRHILSHQLRHNPEQLSQTDVLAVITDHDEIEDGLERKWGDHLRSLTTVTTTKNTETTRAVQALRELFSPRTRPESLWVSGEGDLAKSVRKLAADDWGLPTSDIVWVPYWFHGRARP</sequence>
<evidence type="ECO:0000313" key="3">
    <source>
        <dbReference type="Proteomes" id="UP000035548"/>
    </source>
</evidence>
<dbReference type="RefSeq" id="WP_047260314.1">
    <property type="nucleotide sequence ID" value="NZ_CP011546.1"/>
</dbReference>
<dbReference type="STRING" id="1072256.CUTER_10275"/>
<dbReference type="Proteomes" id="UP000035548">
    <property type="component" value="Chromosome"/>
</dbReference>
<dbReference type="KEGG" id="cut:CUTER_10275"/>
<proteinExistence type="predicted"/>
<evidence type="ECO:0000259" key="1">
    <source>
        <dbReference type="PROSITE" id="PS51384"/>
    </source>
</evidence>
<dbReference type="InterPro" id="IPR017938">
    <property type="entry name" value="Riboflavin_synthase-like_b-brl"/>
</dbReference>
<dbReference type="SUPFAM" id="SSF63380">
    <property type="entry name" value="Riboflavin synthase domain-like"/>
    <property type="match status" value="1"/>
</dbReference>
<organism evidence="2 3">
    <name type="scientific">Corynebacterium uterequi</name>
    <dbReference type="NCBI Taxonomy" id="1072256"/>
    <lineage>
        <taxon>Bacteria</taxon>
        <taxon>Bacillati</taxon>
        <taxon>Actinomycetota</taxon>
        <taxon>Actinomycetes</taxon>
        <taxon>Mycobacteriales</taxon>
        <taxon>Corynebacteriaceae</taxon>
        <taxon>Corynebacterium</taxon>
    </lineage>
</organism>
<dbReference type="OrthoDB" id="3291337at2"/>
<dbReference type="InterPro" id="IPR017927">
    <property type="entry name" value="FAD-bd_FR_type"/>
</dbReference>
<dbReference type="CDD" id="cd06193">
    <property type="entry name" value="siderophore_interacting"/>
    <property type="match status" value="1"/>
</dbReference>
<dbReference type="PATRIC" id="fig|1072256.5.peg.2022"/>
<dbReference type="InterPro" id="IPR007037">
    <property type="entry name" value="SIP_rossman_dom"/>
</dbReference>
<dbReference type="InterPro" id="IPR013113">
    <property type="entry name" value="SIP_FAD-bd"/>
</dbReference>
<dbReference type="Gene3D" id="3.40.50.80">
    <property type="entry name" value="Nucleotide-binding domain of ferredoxin-NADP reductase (FNR) module"/>
    <property type="match status" value="1"/>
</dbReference>
<reference evidence="2 3" key="1">
    <citation type="journal article" date="2015" name="Genome Announc.">
        <title>Virulence Factor Genes Detected in the Complete Genome Sequence of Corynebacterium uterequi DSM 45634, Isolated from the Uterus of a Maiden Mare.</title>
        <authorList>
            <person name="Ruckert C."/>
            <person name="Kriete M."/>
            <person name="Jaenicke S."/>
            <person name="Winkler A."/>
            <person name="Tauch A."/>
        </authorList>
    </citation>
    <scope>NUCLEOTIDE SEQUENCE [LARGE SCALE GENOMIC DNA]</scope>
    <source>
        <strain evidence="2 3">DSM 45634</strain>
    </source>
</reference>
<name>A0A0G3HLL0_9CORY</name>
<dbReference type="PANTHER" id="PTHR30157">
    <property type="entry name" value="FERRIC REDUCTASE, NADPH-DEPENDENT"/>
    <property type="match status" value="1"/>
</dbReference>
<dbReference type="PANTHER" id="PTHR30157:SF0">
    <property type="entry name" value="NADPH-DEPENDENT FERRIC-CHELATE REDUCTASE"/>
    <property type="match status" value="1"/>
</dbReference>
<protein>
    <submittedName>
        <fullName evidence="2">Siderophore-interacting protein</fullName>
    </submittedName>
</protein>
<dbReference type="AlphaFoldDB" id="A0A0G3HLL0"/>
<keyword evidence="3" id="KW-1185">Reference proteome</keyword>